<organism evidence="4 5">
    <name type="scientific">Paraphaeosphaeria minitans</name>
    <dbReference type="NCBI Taxonomy" id="565426"/>
    <lineage>
        <taxon>Eukaryota</taxon>
        <taxon>Fungi</taxon>
        <taxon>Dikarya</taxon>
        <taxon>Ascomycota</taxon>
        <taxon>Pezizomycotina</taxon>
        <taxon>Dothideomycetes</taxon>
        <taxon>Pleosporomycetidae</taxon>
        <taxon>Pleosporales</taxon>
        <taxon>Massarineae</taxon>
        <taxon>Didymosphaeriaceae</taxon>
        <taxon>Paraphaeosphaeria</taxon>
    </lineage>
</organism>
<sequence length="812" mass="89284">MGKKKGKGKGKGKGQGTPKGTPKTIARRASPQQLSSRYGTPRSQIQEAVSAVTQQFSLRDEARYMSSHRSSALDSTKKLRHMPIAFVSAGCLEGTVKEKPPSIEPTHGPASPSPPQSPVATAALAQMTIRSPSPAPSAASDSSGASSEELIVFRGRGHTPLTRNDSPSLPTQAGTTSVVVSLTIESTHGAMPSQSQPDSLVPTPILSIATPQLTHSSSNAHRATYAHRPKTSVKADHIMAPAAADAAAETIDSTNILPSQAQSDTANGVIDSHFEKRRGGRARWEGKSAEWVSRSKPGIGWLPSNERPDMDAFVNGEVDPRDMALDDYLQNTEAFGLTGDMLGFAAGRELDLDAGSHNDWESEEEPELPRQLEHDENDGWTSDLARDLDVLSTSDDVEGIIAHITGRRTRPHGVQYQVVYEGCTRDDARWLPVAFLTTPFDKVLIETYEAQRLAREQQQLSSSSDSESEFNIDGDSSEEQDDMDDEQLARALHRQEELGIDGDDFVLYGADQFFSGPISTASRASRATFDRPNKRRQQRAGGDRRTEPIFPSASAMADALDMDSYSGFDIMDTERPSLKLKKKGRRGQLPPELDDPDLNEQLQASWDADRRKKRLKKGEREELRRQGLLGRKDKTPKLSVKYKDGFVVEDVMEEIRDFWATDMTTLSLPAMEAHRRAIIHQFVGEFGINSKSQGDGAKRHTILSKTVRTLQFDDDLFDSTLAQKKYSRRLHAVSNYHPRQKKDKGTRTRPTVSYKDGEVVGAKAPELGIENKGRAMLEKMGWSKGMALGAMDNKGILQPIPHTVKITKAGLR</sequence>
<feature type="compositionally biased region" description="Low complexity" evidence="1">
    <location>
        <begin position="456"/>
        <end position="465"/>
    </location>
</feature>
<feature type="region of interest" description="Disordered" evidence="1">
    <location>
        <begin position="96"/>
        <end position="147"/>
    </location>
</feature>
<dbReference type="Pfam" id="PF01424">
    <property type="entry name" value="R3H"/>
    <property type="match status" value="1"/>
</dbReference>
<protein>
    <submittedName>
        <fullName evidence="4">G-patch domain-containing protein</fullName>
    </submittedName>
</protein>
<feature type="region of interest" description="Disordered" evidence="1">
    <location>
        <begin position="456"/>
        <end position="485"/>
    </location>
</feature>
<feature type="compositionally biased region" description="Polar residues" evidence="1">
    <location>
        <begin position="30"/>
        <end position="46"/>
    </location>
</feature>
<dbReference type="SMART" id="SM00443">
    <property type="entry name" value="G_patch"/>
    <property type="match status" value="1"/>
</dbReference>
<feature type="region of interest" description="Disordered" evidence="1">
    <location>
        <begin position="521"/>
        <end position="551"/>
    </location>
</feature>
<evidence type="ECO:0000259" key="3">
    <source>
        <dbReference type="PROSITE" id="PS51061"/>
    </source>
</evidence>
<feature type="domain" description="G-patch" evidence="2">
    <location>
        <begin position="769"/>
        <end position="812"/>
    </location>
</feature>
<keyword evidence="5" id="KW-1185">Reference proteome</keyword>
<feature type="domain" description="R3H" evidence="3">
    <location>
        <begin position="645"/>
        <end position="707"/>
    </location>
</feature>
<reference evidence="4" key="1">
    <citation type="journal article" date="2020" name="Mol. Plant Microbe Interact.">
        <title>Genome Sequence of the Biocontrol Agent Coniothyrium minitans strain Conio (IMI 134523).</title>
        <authorList>
            <person name="Patel D."/>
            <person name="Shittu T.A."/>
            <person name="Baroncelli R."/>
            <person name="Muthumeenakshi S."/>
            <person name="Osborne T.H."/>
            <person name="Janganan T.K."/>
            <person name="Sreenivasaprasad S."/>
        </authorList>
    </citation>
    <scope>NUCLEOTIDE SEQUENCE</scope>
    <source>
        <strain evidence="4">Conio</strain>
    </source>
</reference>
<feature type="compositionally biased region" description="Acidic residues" evidence="1">
    <location>
        <begin position="466"/>
        <end position="485"/>
    </location>
</feature>
<feature type="region of interest" description="Disordered" evidence="1">
    <location>
        <begin position="1"/>
        <end position="46"/>
    </location>
</feature>
<dbReference type="InterPro" id="IPR000467">
    <property type="entry name" value="G_patch_dom"/>
</dbReference>
<evidence type="ECO:0000313" key="5">
    <source>
        <dbReference type="Proteomes" id="UP000756921"/>
    </source>
</evidence>
<proteinExistence type="predicted"/>
<dbReference type="SMART" id="SM00393">
    <property type="entry name" value="R3H"/>
    <property type="match status" value="1"/>
</dbReference>
<comment type="caution">
    <text evidence="4">The sequence shown here is derived from an EMBL/GenBank/DDBJ whole genome shotgun (WGS) entry which is preliminary data.</text>
</comment>
<dbReference type="EMBL" id="WJXW01000012">
    <property type="protein sequence ID" value="KAF9731439.1"/>
    <property type="molecule type" value="Genomic_DNA"/>
</dbReference>
<dbReference type="GO" id="GO:0003676">
    <property type="term" value="F:nucleic acid binding"/>
    <property type="evidence" value="ECO:0007669"/>
    <property type="project" value="UniProtKB-UniRule"/>
</dbReference>
<dbReference type="Proteomes" id="UP000756921">
    <property type="component" value="Unassembled WGS sequence"/>
</dbReference>
<dbReference type="PROSITE" id="PS50174">
    <property type="entry name" value="G_PATCH"/>
    <property type="match status" value="1"/>
</dbReference>
<evidence type="ECO:0000313" key="4">
    <source>
        <dbReference type="EMBL" id="KAF9731439.1"/>
    </source>
</evidence>
<dbReference type="PANTHER" id="PTHR14195">
    <property type="entry name" value="G PATCH DOMAIN CONTAINING PROTEIN 2"/>
    <property type="match status" value="1"/>
</dbReference>
<dbReference type="PROSITE" id="PS51061">
    <property type="entry name" value="R3H"/>
    <property type="match status" value="1"/>
</dbReference>
<feature type="compositionally biased region" description="Low complexity" evidence="1">
    <location>
        <begin position="136"/>
        <end position="147"/>
    </location>
</feature>
<gene>
    <name evidence="4" type="ORF">PMIN01_10456</name>
</gene>
<evidence type="ECO:0000256" key="1">
    <source>
        <dbReference type="SAM" id="MobiDB-lite"/>
    </source>
</evidence>
<feature type="compositionally biased region" description="Basic residues" evidence="1">
    <location>
        <begin position="1"/>
        <end position="12"/>
    </location>
</feature>
<dbReference type="InterPro" id="IPR051189">
    <property type="entry name" value="Splicing_assoc_domain"/>
</dbReference>
<dbReference type="InterPro" id="IPR036867">
    <property type="entry name" value="R3H_dom_sf"/>
</dbReference>
<dbReference type="SUPFAM" id="SSF82708">
    <property type="entry name" value="R3H domain"/>
    <property type="match status" value="1"/>
</dbReference>
<feature type="region of interest" description="Disordered" evidence="1">
    <location>
        <begin position="354"/>
        <end position="379"/>
    </location>
</feature>
<dbReference type="OrthoDB" id="21470at2759"/>
<dbReference type="InterPro" id="IPR001374">
    <property type="entry name" value="R3H_dom"/>
</dbReference>
<accession>A0A9P6KMF8</accession>
<name>A0A9P6KMF8_9PLEO</name>
<evidence type="ECO:0000259" key="2">
    <source>
        <dbReference type="PROSITE" id="PS50174"/>
    </source>
</evidence>
<dbReference type="AlphaFoldDB" id="A0A9P6KMF8"/>
<dbReference type="Pfam" id="PF01585">
    <property type="entry name" value="G-patch"/>
    <property type="match status" value="1"/>
</dbReference>
<dbReference type="Gene3D" id="3.30.1370.50">
    <property type="entry name" value="R3H-like domain"/>
    <property type="match status" value="1"/>
</dbReference>
<feature type="region of interest" description="Disordered" evidence="1">
    <location>
        <begin position="579"/>
        <end position="613"/>
    </location>
</feature>